<organism evidence="3 4">
    <name type="scientific">Anaerococcus octavius</name>
    <dbReference type="NCBI Taxonomy" id="54007"/>
    <lineage>
        <taxon>Bacteria</taxon>
        <taxon>Bacillati</taxon>
        <taxon>Bacillota</taxon>
        <taxon>Tissierellia</taxon>
        <taxon>Tissierellales</taxon>
        <taxon>Peptoniphilaceae</taxon>
        <taxon>Anaerococcus</taxon>
    </lineage>
</organism>
<dbReference type="Pfam" id="PF07853">
    <property type="entry name" value="DUF1648"/>
    <property type="match status" value="1"/>
</dbReference>
<evidence type="ECO:0000259" key="2">
    <source>
        <dbReference type="Pfam" id="PF07853"/>
    </source>
</evidence>
<feature type="domain" description="DUF1648" evidence="2">
    <location>
        <begin position="19"/>
        <end position="60"/>
    </location>
</feature>
<feature type="transmembrane region" description="Helical" evidence="1">
    <location>
        <begin position="12"/>
        <end position="32"/>
    </location>
</feature>
<dbReference type="Proteomes" id="UP000234335">
    <property type="component" value="Unassembled WGS sequence"/>
</dbReference>
<feature type="transmembrane region" description="Helical" evidence="1">
    <location>
        <begin position="52"/>
        <end position="73"/>
    </location>
</feature>
<keyword evidence="1" id="KW-1133">Transmembrane helix</keyword>
<proteinExistence type="predicted"/>
<comment type="caution">
    <text evidence="3">The sequence shown here is derived from an EMBL/GenBank/DDBJ whole genome shotgun (WGS) entry which is preliminary data.</text>
</comment>
<gene>
    <name evidence="3" type="ORF">CYJ34_05090</name>
</gene>
<sequence length="107" mass="12241">MKKIDFNKAYRLLSVAFYLLTVIGIIKFKNLPDLIPIHWDGSGAVNNSIEKGHFLISIWIIYSATLLIDKIAYKRADYKDNKTSNIIIIVVLTLLLLIFAYLLLTNI</sequence>
<protein>
    <recommendedName>
        <fullName evidence="2">DUF1648 domain-containing protein</fullName>
    </recommendedName>
</protein>
<dbReference type="RefSeq" id="WP_101540237.1">
    <property type="nucleotide sequence ID" value="NZ_PKGS01000003.1"/>
</dbReference>
<keyword evidence="1" id="KW-0472">Membrane</keyword>
<evidence type="ECO:0000313" key="4">
    <source>
        <dbReference type="Proteomes" id="UP000234335"/>
    </source>
</evidence>
<accession>A0A2I1M8X2</accession>
<evidence type="ECO:0000313" key="3">
    <source>
        <dbReference type="EMBL" id="PKZ16576.1"/>
    </source>
</evidence>
<keyword evidence="4" id="KW-1185">Reference proteome</keyword>
<feature type="transmembrane region" description="Helical" evidence="1">
    <location>
        <begin position="85"/>
        <end position="104"/>
    </location>
</feature>
<dbReference type="InterPro" id="IPR012867">
    <property type="entry name" value="DUF1648"/>
</dbReference>
<dbReference type="EMBL" id="PKGS01000003">
    <property type="protein sequence ID" value="PKZ16576.1"/>
    <property type="molecule type" value="Genomic_DNA"/>
</dbReference>
<keyword evidence="1" id="KW-0812">Transmembrane</keyword>
<dbReference type="AlphaFoldDB" id="A0A2I1M8X2"/>
<evidence type="ECO:0000256" key="1">
    <source>
        <dbReference type="SAM" id="Phobius"/>
    </source>
</evidence>
<reference evidence="3 4" key="1">
    <citation type="submission" date="2017-12" db="EMBL/GenBank/DDBJ databases">
        <title>Phylogenetic diversity of female urinary microbiome.</title>
        <authorList>
            <person name="Thomas-White K."/>
            <person name="Wolfe A.J."/>
        </authorList>
    </citation>
    <scope>NUCLEOTIDE SEQUENCE [LARGE SCALE GENOMIC DNA]</scope>
    <source>
        <strain evidence="3 4">UMB0119</strain>
    </source>
</reference>
<name>A0A2I1M8X2_9FIRM</name>